<reference evidence="2" key="1">
    <citation type="submission" date="2016-11" db="EMBL/GenBank/DDBJ databases">
        <authorList>
            <person name="Varghese N."/>
            <person name="Submissions S."/>
        </authorList>
    </citation>
    <scope>NUCLEOTIDE SEQUENCE [LARGE SCALE GENOMIC DNA]</scope>
    <source>
        <strain evidence="2">CGMCC 1.10835</strain>
    </source>
</reference>
<gene>
    <name evidence="1" type="ORF">SAMN05216369_3105</name>
</gene>
<dbReference type="RefSeq" id="WP_072799140.1">
    <property type="nucleotide sequence ID" value="NZ_FRAQ01000003.1"/>
</dbReference>
<keyword evidence="1" id="KW-0808">Transferase</keyword>
<dbReference type="EMBL" id="FRAQ01000003">
    <property type="protein sequence ID" value="SHK76729.1"/>
    <property type="molecule type" value="Genomic_DNA"/>
</dbReference>
<dbReference type="Gene3D" id="3.40.50.150">
    <property type="entry name" value="Vaccinia Virus protein VP39"/>
    <property type="match status" value="1"/>
</dbReference>
<dbReference type="SUPFAM" id="SSF53335">
    <property type="entry name" value="S-adenosyl-L-methionine-dependent methyltransferases"/>
    <property type="match status" value="1"/>
</dbReference>
<keyword evidence="1" id="KW-0489">Methyltransferase</keyword>
<dbReference type="Pfam" id="PF13489">
    <property type="entry name" value="Methyltransf_23"/>
    <property type="match status" value="1"/>
</dbReference>
<proteinExistence type="predicted"/>
<dbReference type="OrthoDB" id="9791944at2"/>
<dbReference type="STRING" id="564117.SAMN05216369_3105"/>
<evidence type="ECO:0000313" key="2">
    <source>
        <dbReference type="Proteomes" id="UP000184497"/>
    </source>
</evidence>
<evidence type="ECO:0000313" key="1">
    <source>
        <dbReference type="EMBL" id="SHK76729.1"/>
    </source>
</evidence>
<dbReference type="Proteomes" id="UP000184497">
    <property type="component" value="Unassembled WGS sequence"/>
</dbReference>
<dbReference type="GO" id="GO:0032259">
    <property type="term" value="P:methylation"/>
    <property type="evidence" value="ECO:0007669"/>
    <property type="project" value="UniProtKB-KW"/>
</dbReference>
<sequence>MPVVTEISVYEGAACNVCEQGALACFRVVKGREYLRCTHCEATIMAQASWLAPDEERAVYDLHNNDPGDPGYRVFLEKLVLPLLDCIQPGALGLDFGCGPGPALAVMLSEAGMEMVLYDPFFYPAQSALNHQYDFITCTEVLEHLHHPAEVFSQLDDLLKPGGWVGIMTCFQTCDDLFDNWHYRRDPTHVVFYREVTLALIANRLGWTMYVPRKDVAIFYKPVIPHRTDSS</sequence>
<organism evidence="1 2">
    <name type="scientific">Marinobacter antarcticus</name>
    <dbReference type="NCBI Taxonomy" id="564117"/>
    <lineage>
        <taxon>Bacteria</taxon>
        <taxon>Pseudomonadati</taxon>
        <taxon>Pseudomonadota</taxon>
        <taxon>Gammaproteobacteria</taxon>
        <taxon>Pseudomonadales</taxon>
        <taxon>Marinobacteraceae</taxon>
        <taxon>Marinobacter</taxon>
    </lineage>
</organism>
<name>A0A1M6V5G6_9GAMM</name>
<dbReference type="GO" id="GO:0008168">
    <property type="term" value="F:methyltransferase activity"/>
    <property type="evidence" value="ECO:0007669"/>
    <property type="project" value="UniProtKB-KW"/>
</dbReference>
<accession>A0A1M6V5G6</accession>
<keyword evidence="2" id="KW-1185">Reference proteome</keyword>
<dbReference type="AlphaFoldDB" id="A0A1M6V5G6"/>
<protein>
    <submittedName>
        <fullName evidence="1">Methyltransferase domain-containing protein</fullName>
    </submittedName>
</protein>
<dbReference type="InterPro" id="IPR029063">
    <property type="entry name" value="SAM-dependent_MTases_sf"/>
</dbReference>